<keyword evidence="3" id="KW-1185">Reference proteome</keyword>
<reference evidence="4" key="1">
    <citation type="submission" date="2025-08" db="UniProtKB">
        <authorList>
            <consortium name="RefSeq"/>
        </authorList>
    </citation>
    <scope>IDENTIFICATION</scope>
    <source>
        <strain evidence="4">Airmid</strain>
    </source>
</reference>
<evidence type="ECO:0000313" key="4">
    <source>
        <dbReference type="RefSeq" id="XP_027202381.1"/>
    </source>
</evidence>
<feature type="compositionally biased region" description="Polar residues" evidence="1">
    <location>
        <begin position="424"/>
        <end position="434"/>
    </location>
</feature>
<feature type="transmembrane region" description="Helical" evidence="2">
    <location>
        <begin position="304"/>
        <end position="327"/>
    </location>
</feature>
<feature type="region of interest" description="Disordered" evidence="1">
    <location>
        <begin position="389"/>
        <end position="434"/>
    </location>
</feature>
<organism evidence="3 4">
    <name type="scientific">Dermatophagoides pteronyssinus</name>
    <name type="common">European house dust mite</name>
    <dbReference type="NCBI Taxonomy" id="6956"/>
    <lineage>
        <taxon>Eukaryota</taxon>
        <taxon>Metazoa</taxon>
        <taxon>Ecdysozoa</taxon>
        <taxon>Arthropoda</taxon>
        <taxon>Chelicerata</taxon>
        <taxon>Arachnida</taxon>
        <taxon>Acari</taxon>
        <taxon>Acariformes</taxon>
        <taxon>Sarcoptiformes</taxon>
        <taxon>Astigmata</taxon>
        <taxon>Psoroptidia</taxon>
        <taxon>Analgoidea</taxon>
        <taxon>Pyroglyphidae</taxon>
        <taxon>Dermatophagoidinae</taxon>
        <taxon>Dermatophagoides</taxon>
    </lineage>
</organism>
<evidence type="ECO:0000313" key="3">
    <source>
        <dbReference type="Proteomes" id="UP000515146"/>
    </source>
</evidence>
<keyword evidence="2" id="KW-0472">Membrane</keyword>
<dbReference type="InParanoid" id="A0A6P6YBQ3"/>
<dbReference type="KEGG" id="dpte:113796330"/>
<dbReference type="AlphaFoldDB" id="A0A6P6YBQ3"/>
<feature type="compositionally biased region" description="Polar residues" evidence="1">
    <location>
        <begin position="389"/>
        <end position="398"/>
    </location>
</feature>
<keyword evidence="2" id="KW-1133">Transmembrane helix</keyword>
<accession>A0A6P6YBQ3</accession>
<dbReference type="OrthoDB" id="6508362at2759"/>
<keyword evidence="2" id="KW-0812">Transmembrane</keyword>
<name>A0A6P6YBQ3_DERPT</name>
<gene>
    <name evidence="4" type="primary">LOC113796330</name>
</gene>
<dbReference type="RefSeq" id="XP_027202381.1">
    <property type="nucleotide sequence ID" value="XM_027346580.1"/>
</dbReference>
<evidence type="ECO:0000256" key="1">
    <source>
        <dbReference type="SAM" id="MobiDB-lite"/>
    </source>
</evidence>
<feature type="compositionally biased region" description="Polar residues" evidence="1">
    <location>
        <begin position="406"/>
        <end position="417"/>
    </location>
</feature>
<sequence>MLQLWLIMSLATLINGILIILAIHIDSIQMTSNSKERDQICERLRQNNSTKFSILAVGKTKKRLLLITMDYLVYDVPIGSINSTIDRLYLGSKPVKLDEKYPILYNSHHFQQIMGETVISLIMSDADSDWICLSTRKDTSSNSGCNYDIDHEEALDGWQYFGKDSLVMISTDQPCQYYSLRSEGTLQINLYQCVGSDRIREVEKISPKFDYSAICYDQTQTKITVQRIVQNVAKCRSGIPVIWPVLKGFVSDGKFYLFGQSHIYIFDENVYKQQGQSYPVEKRSYDSFFNCPGIIAPSNVFKSYFYWIIGAIIVLLAILSILIWCILSIRRRRRTRTSLKRVKSGRSKVMSKQNLSKLSSTIVTKRSAKSVASRMKSRFVRKVGSRSALSQGSGNVTVRSGVGSKAVSNMNRKTTVSRLKRSSTRIQSNSSRFI</sequence>
<proteinExistence type="predicted"/>
<evidence type="ECO:0000256" key="2">
    <source>
        <dbReference type="SAM" id="Phobius"/>
    </source>
</evidence>
<protein>
    <submittedName>
        <fullName evidence="4">Uncharacterized protein LOC113796330 isoform X1</fullName>
    </submittedName>
</protein>
<dbReference type="Proteomes" id="UP000515146">
    <property type="component" value="Unplaced"/>
</dbReference>